<dbReference type="Proteomes" id="UP000076512">
    <property type="component" value="Unassembled WGS sequence"/>
</dbReference>
<organism evidence="1 2">
    <name type="scientific">Nocardia terpenica</name>
    <dbReference type="NCBI Taxonomy" id="455432"/>
    <lineage>
        <taxon>Bacteria</taxon>
        <taxon>Bacillati</taxon>
        <taxon>Actinomycetota</taxon>
        <taxon>Actinomycetes</taxon>
        <taxon>Mycobacteriales</taxon>
        <taxon>Nocardiaceae</taxon>
        <taxon>Nocardia</taxon>
    </lineage>
</organism>
<dbReference type="OrthoDB" id="4412428at2"/>
<protein>
    <submittedName>
        <fullName evidence="1">Uncharacterized protein</fullName>
    </submittedName>
</protein>
<evidence type="ECO:0000313" key="1">
    <source>
        <dbReference type="EMBL" id="KZM70767.1"/>
    </source>
</evidence>
<gene>
    <name evidence="1" type="ORF">AWN90_40115</name>
</gene>
<name>A0A164JVR2_9NOCA</name>
<comment type="caution">
    <text evidence="1">The sequence shown here is derived from an EMBL/GenBank/DDBJ whole genome shotgun (WGS) entry which is preliminary data.</text>
</comment>
<keyword evidence="2" id="KW-1185">Reference proteome</keyword>
<sequence>MAEILGKTGEKLCRALELPTDGYEITVLIIEAARVGDRLEQLNSILTGAVDVWTRLSTGRDGTLEIRVDAALQEARQQAGTLRQLLAEIRRQRGGYEPDEGDVLAGL</sequence>
<accession>A0A164JVR2</accession>
<evidence type="ECO:0000313" key="2">
    <source>
        <dbReference type="Proteomes" id="UP000076512"/>
    </source>
</evidence>
<reference evidence="1 2" key="1">
    <citation type="submission" date="2016-04" db="EMBL/GenBank/DDBJ databases">
        <authorList>
            <person name="Evans L.H."/>
            <person name="Alamgir A."/>
            <person name="Owens N."/>
            <person name="Weber N.D."/>
            <person name="Virtaneva K."/>
            <person name="Barbian K."/>
            <person name="Babar A."/>
            <person name="Rosenke K."/>
        </authorList>
    </citation>
    <scope>NUCLEOTIDE SEQUENCE [LARGE SCALE GENOMIC DNA]</scope>
    <source>
        <strain evidence="1 2">IFM 0406</strain>
    </source>
</reference>
<dbReference type="AlphaFoldDB" id="A0A164JVR2"/>
<dbReference type="RefSeq" id="WP_067594337.1">
    <property type="nucleotide sequence ID" value="NZ_JABMCZ010000003.1"/>
</dbReference>
<proteinExistence type="predicted"/>
<dbReference type="EMBL" id="LWGR01000013">
    <property type="protein sequence ID" value="KZM70767.1"/>
    <property type="molecule type" value="Genomic_DNA"/>
</dbReference>
<dbReference type="STRING" id="455432.AWN90_40115"/>